<dbReference type="AlphaFoldDB" id="A0A7S0TH66"/>
<dbReference type="PANTHER" id="PTHR46512:SF10">
    <property type="entry name" value="FK506-BINDING PROTEIN-LIKE"/>
    <property type="match status" value="1"/>
</dbReference>
<dbReference type="FunFam" id="1.25.40.10:FF:000052">
    <property type="entry name" value="Aryl-hydrocarbon-interacting protein-like 1"/>
    <property type="match status" value="1"/>
</dbReference>
<dbReference type="EMBL" id="HBFK01000783">
    <property type="protein sequence ID" value="CAD8733977.1"/>
    <property type="molecule type" value="Transcribed_RNA"/>
</dbReference>
<dbReference type="Gene3D" id="1.25.40.10">
    <property type="entry name" value="Tetratricopeptide repeat domain"/>
    <property type="match status" value="1"/>
</dbReference>
<dbReference type="PANTHER" id="PTHR46512">
    <property type="entry name" value="PEPTIDYLPROLYL ISOMERASE"/>
    <property type="match status" value="1"/>
</dbReference>
<evidence type="ECO:0000256" key="1">
    <source>
        <dbReference type="SAM" id="MobiDB-lite"/>
    </source>
</evidence>
<dbReference type="SMART" id="SM00028">
    <property type="entry name" value="TPR"/>
    <property type="match status" value="3"/>
</dbReference>
<evidence type="ECO:0008006" key="3">
    <source>
        <dbReference type="Google" id="ProtNLM"/>
    </source>
</evidence>
<organism evidence="2">
    <name type="scientific">Hemiselmis andersenii</name>
    <name type="common">Cryptophyte alga</name>
    <dbReference type="NCBI Taxonomy" id="464988"/>
    <lineage>
        <taxon>Eukaryota</taxon>
        <taxon>Cryptophyceae</taxon>
        <taxon>Cryptomonadales</taxon>
        <taxon>Hemiselmidaceae</taxon>
        <taxon>Hemiselmis</taxon>
    </lineage>
</organism>
<gene>
    <name evidence="2" type="ORF">HAND1043_LOCUS468</name>
</gene>
<sequence length="214" mass="24543">MEESVGAMREACPKYFEEEERLKGEEEKREREEEERRKKEEEENRSSEDHDNRILKFSERFGMAEKNKGEGNELFKDGNCKFAAERYVKALGHLAKLVHIESTMKEEDFAQAKALKLTCYNNLAQCFLKLEAWSKAADNCSAALELDGANAKALFRRAQALVEQKELEKAAEDCRRCLEVNAGDKAVEKLLEKCERGIKAAEAKQKKMYGKMFG</sequence>
<dbReference type="SUPFAM" id="SSF48452">
    <property type="entry name" value="TPR-like"/>
    <property type="match status" value="1"/>
</dbReference>
<dbReference type="InterPro" id="IPR011990">
    <property type="entry name" value="TPR-like_helical_dom_sf"/>
</dbReference>
<protein>
    <recommendedName>
        <fullName evidence="3">Peptidylprolyl isomerase</fullName>
    </recommendedName>
</protein>
<proteinExistence type="predicted"/>
<evidence type="ECO:0000313" key="2">
    <source>
        <dbReference type="EMBL" id="CAD8733977.1"/>
    </source>
</evidence>
<feature type="region of interest" description="Disordered" evidence="1">
    <location>
        <begin position="1"/>
        <end position="51"/>
    </location>
</feature>
<dbReference type="InterPro" id="IPR050754">
    <property type="entry name" value="FKBP4/5/8-like"/>
</dbReference>
<accession>A0A7S0TH66</accession>
<reference evidence="2" key="1">
    <citation type="submission" date="2021-01" db="EMBL/GenBank/DDBJ databases">
        <authorList>
            <person name="Corre E."/>
            <person name="Pelletier E."/>
            <person name="Niang G."/>
            <person name="Scheremetjew M."/>
            <person name="Finn R."/>
            <person name="Kale V."/>
            <person name="Holt S."/>
            <person name="Cochrane G."/>
            <person name="Meng A."/>
            <person name="Brown T."/>
            <person name="Cohen L."/>
        </authorList>
    </citation>
    <scope>NUCLEOTIDE SEQUENCE</scope>
    <source>
        <strain evidence="2">CCMP441</strain>
    </source>
</reference>
<dbReference type="InterPro" id="IPR019734">
    <property type="entry name" value="TPR_rpt"/>
</dbReference>
<name>A0A7S0TH66_HEMAN</name>
<feature type="compositionally biased region" description="Basic and acidic residues" evidence="1">
    <location>
        <begin position="11"/>
        <end position="51"/>
    </location>
</feature>